<evidence type="ECO:0000313" key="2">
    <source>
        <dbReference type="Proteomes" id="UP001596513"/>
    </source>
</evidence>
<dbReference type="Proteomes" id="UP001596513">
    <property type="component" value="Unassembled WGS sequence"/>
</dbReference>
<sequence length="201" mass="20624">MRTTRFGAAGRKSGCCCCCPPRGGWPCWPTSLGHVLAGRTQGLGFRWLAVGPFRWTRERGRGRLTWRPDQPAAGGLAVCVPRPMPAACGGASWPLPPAAPGQRGVRRRGLGRVRPAAPAAGAGRVLGGALAVSGLMSGALALVALVPRPAASDGARLLALWRGGPAAQRAVALLAAELASLAGARPRERARPRLEADAAPG</sequence>
<proteinExistence type="predicted"/>
<comment type="caution">
    <text evidence="1">The sequence shown here is derived from an EMBL/GenBank/DDBJ whole genome shotgun (WGS) entry which is preliminary data.</text>
</comment>
<reference evidence="2" key="1">
    <citation type="journal article" date="2019" name="Int. J. Syst. Evol. Microbiol.">
        <title>The Global Catalogue of Microorganisms (GCM) 10K type strain sequencing project: providing services to taxonomists for standard genome sequencing and annotation.</title>
        <authorList>
            <consortium name="The Broad Institute Genomics Platform"/>
            <consortium name="The Broad Institute Genome Sequencing Center for Infectious Disease"/>
            <person name="Wu L."/>
            <person name="Ma J."/>
        </authorList>
    </citation>
    <scope>NUCLEOTIDE SEQUENCE [LARGE SCALE GENOMIC DNA]</scope>
    <source>
        <strain evidence="2">JCM 19635</strain>
    </source>
</reference>
<gene>
    <name evidence="1" type="ORF">ACFQT0_31120</name>
</gene>
<evidence type="ECO:0008006" key="3">
    <source>
        <dbReference type="Google" id="ProtNLM"/>
    </source>
</evidence>
<keyword evidence="2" id="KW-1185">Reference proteome</keyword>
<accession>A0ABW2UEA1</accession>
<organism evidence="1 2">
    <name type="scientific">Hymenobacter humi</name>
    <dbReference type="NCBI Taxonomy" id="1411620"/>
    <lineage>
        <taxon>Bacteria</taxon>
        <taxon>Pseudomonadati</taxon>
        <taxon>Bacteroidota</taxon>
        <taxon>Cytophagia</taxon>
        <taxon>Cytophagales</taxon>
        <taxon>Hymenobacteraceae</taxon>
        <taxon>Hymenobacter</taxon>
    </lineage>
</organism>
<name>A0ABW2UEA1_9BACT</name>
<protein>
    <recommendedName>
        <fullName evidence="3">LysR substrate-binding domain-containing protein</fullName>
    </recommendedName>
</protein>
<dbReference type="RefSeq" id="WP_380207446.1">
    <property type="nucleotide sequence ID" value="NZ_JBHTEK010000007.1"/>
</dbReference>
<evidence type="ECO:0000313" key="1">
    <source>
        <dbReference type="EMBL" id="MFC7671364.1"/>
    </source>
</evidence>
<dbReference type="EMBL" id="JBHTEK010000007">
    <property type="protein sequence ID" value="MFC7671364.1"/>
    <property type="molecule type" value="Genomic_DNA"/>
</dbReference>